<evidence type="ECO:0000313" key="7">
    <source>
        <dbReference type="Proteomes" id="UP000018467"/>
    </source>
</evidence>
<sequence>MAMSGQRKGTSARLRKCAFCRTNRDKECGQLLVSDNQRVAAHHKCMLFSSALVTSHSDSENIGGFSVEDVKKEIKRGNKLMCSSCRRPGATIGCDVKTCRRTYHYYCALWDKAQTKENPSQGVAANDSDSSPPRSRGRGRFEKSRIRGVPRGQSEDTRSTSSQGVDEMESSSNRDRSPLRGSPSESGLRCGFCHAGDEENETRGVLHSDNGKKVAAHYKCMLFSSGTVQLTTSSRAEFGNFEIKTVIQEIKRGKRMKCTLCGQLGATIGCEIKACVKTYHYHCGVQDKAKYIENMARGIYKLYCKNHSGNEERDEEDEERESRSREKAANSQGGTPPPQVNGN</sequence>
<reference evidence="6" key="4">
    <citation type="submission" date="2025-09" db="UniProtKB">
        <authorList>
            <consortium name="Ensembl"/>
        </authorList>
    </citation>
    <scope>IDENTIFICATION</scope>
</reference>
<dbReference type="InterPro" id="IPR011011">
    <property type="entry name" value="Znf_FYVE_PHD"/>
</dbReference>
<dbReference type="Bgee" id="ENSAMXG00000008511">
    <property type="expression patterns" value="Expressed in testis and 14 other cell types or tissues"/>
</dbReference>
<proteinExistence type="predicted"/>
<protein>
    <submittedName>
        <fullName evidence="6">PHD finger protein 6</fullName>
    </submittedName>
</protein>
<dbReference type="SMART" id="SM00249">
    <property type="entry name" value="PHD"/>
    <property type="match status" value="2"/>
</dbReference>
<dbReference type="PANTHER" id="PTHR12420:SF15">
    <property type="entry name" value="PHD FINGER PROTEIN 6"/>
    <property type="match status" value="1"/>
</dbReference>
<dbReference type="SUPFAM" id="SSF57903">
    <property type="entry name" value="FYVE/PHD zinc finger"/>
    <property type="match status" value="1"/>
</dbReference>
<name>W5KMD1_ASTMX</name>
<dbReference type="GeneTree" id="ENSGT00950000182865"/>
<dbReference type="InterPro" id="IPR051188">
    <property type="entry name" value="PHD-type_Zinc_Finger"/>
</dbReference>
<dbReference type="GO" id="GO:0042826">
    <property type="term" value="F:histone deacetylase binding"/>
    <property type="evidence" value="ECO:0007669"/>
    <property type="project" value="TreeGrafter"/>
</dbReference>
<dbReference type="PANTHER" id="PTHR12420">
    <property type="entry name" value="PHD FINGER PROTEIN"/>
    <property type="match status" value="1"/>
</dbReference>
<dbReference type="AlphaFoldDB" id="W5KMD1"/>
<dbReference type="GO" id="GO:0008270">
    <property type="term" value="F:zinc ion binding"/>
    <property type="evidence" value="ECO:0007669"/>
    <property type="project" value="UniProtKB-KW"/>
</dbReference>
<evidence type="ECO:0000256" key="2">
    <source>
        <dbReference type="ARBA" id="ARBA00022771"/>
    </source>
</evidence>
<evidence type="ECO:0000313" key="6">
    <source>
        <dbReference type="Ensembl" id="ENSAMXP00000008743.2"/>
    </source>
</evidence>
<dbReference type="Ensembl" id="ENSAMXT00000008743.2">
    <property type="protein sequence ID" value="ENSAMXP00000008743.2"/>
    <property type="gene ID" value="ENSAMXG00000008511.2"/>
</dbReference>
<dbReference type="HOGENOM" id="CLU_049182_0_0_1"/>
<dbReference type="GO" id="GO:0042393">
    <property type="term" value="F:histone binding"/>
    <property type="evidence" value="ECO:0007669"/>
    <property type="project" value="TreeGrafter"/>
</dbReference>
<keyword evidence="1" id="KW-0479">Metal-binding</keyword>
<evidence type="ECO:0000256" key="4">
    <source>
        <dbReference type="SAM" id="MobiDB-lite"/>
    </source>
</evidence>
<feature type="domain" description="PHD-type" evidence="5">
    <location>
        <begin position="187"/>
        <end position="308"/>
    </location>
</feature>
<dbReference type="InterPro" id="IPR013083">
    <property type="entry name" value="Znf_RING/FYVE/PHD"/>
</dbReference>
<accession>W5KMD1</accession>
<reference evidence="6" key="3">
    <citation type="submission" date="2025-08" db="UniProtKB">
        <authorList>
            <consortium name="Ensembl"/>
        </authorList>
    </citation>
    <scope>IDENTIFICATION</scope>
</reference>
<keyword evidence="7" id="KW-1185">Reference proteome</keyword>
<dbReference type="eggNOG" id="KOG1084">
    <property type="taxonomic scope" value="Eukaryota"/>
</dbReference>
<keyword evidence="2" id="KW-0863">Zinc-finger</keyword>
<reference evidence="7" key="1">
    <citation type="submission" date="2013-03" db="EMBL/GenBank/DDBJ databases">
        <authorList>
            <person name="Jeffery W."/>
            <person name="Warren W."/>
            <person name="Wilson R.K."/>
        </authorList>
    </citation>
    <scope>NUCLEOTIDE SEQUENCE</scope>
    <source>
        <strain evidence="7">female</strain>
    </source>
</reference>
<dbReference type="Gene3D" id="3.30.40.10">
    <property type="entry name" value="Zinc/RING finger domain, C3HC4 (zinc finger)"/>
    <property type="match status" value="2"/>
</dbReference>
<dbReference type="InterPro" id="IPR001965">
    <property type="entry name" value="Znf_PHD"/>
</dbReference>
<reference evidence="7" key="2">
    <citation type="journal article" date="2014" name="Nat. Commun.">
        <title>The cavefish genome reveals candidate genes for eye loss.</title>
        <authorList>
            <person name="McGaugh S.E."/>
            <person name="Gross J.B."/>
            <person name="Aken B."/>
            <person name="Blin M."/>
            <person name="Borowsky R."/>
            <person name="Chalopin D."/>
            <person name="Hinaux H."/>
            <person name="Jeffery W.R."/>
            <person name="Keene A."/>
            <person name="Ma L."/>
            <person name="Minx P."/>
            <person name="Murphy D."/>
            <person name="O'Quin K.E."/>
            <person name="Retaux S."/>
            <person name="Rohner N."/>
            <person name="Searle S.M."/>
            <person name="Stahl B.A."/>
            <person name="Tabin C."/>
            <person name="Volff J.N."/>
            <person name="Yoshizawa M."/>
            <person name="Warren W.C."/>
        </authorList>
    </citation>
    <scope>NUCLEOTIDE SEQUENCE [LARGE SCALE GENOMIC DNA]</scope>
    <source>
        <strain evidence="7">female</strain>
    </source>
</reference>
<evidence type="ECO:0000256" key="1">
    <source>
        <dbReference type="ARBA" id="ARBA00022723"/>
    </source>
</evidence>
<dbReference type="Proteomes" id="UP000018467">
    <property type="component" value="Unassembled WGS sequence"/>
</dbReference>
<keyword evidence="3" id="KW-0862">Zinc</keyword>
<dbReference type="CDD" id="cd15711">
    <property type="entry name" value="ePHD2_PHF6"/>
    <property type="match status" value="1"/>
</dbReference>
<dbReference type="PROSITE" id="PS51805">
    <property type="entry name" value="EPHD"/>
    <property type="match status" value="2"/>
</dbReference>
<evidence type="ECO:0000259" key="5">
    <source>
        <dbReference type="PROSITE" id="PS51805"/>
    </source>
</evidence>
<dbReference type="InterPro" id="IPR034732">
    <property type="entry name" value="EPHD"/>
</dbReference>
<dbReference type="GO" id="GO:0005634">
    <property type="term" value="C:nucleus"/>
    <property type="evidence" value="ECO:0007669"/>
    <property type="project" value="TreeGrafter"/>
</dbReference>
<evidence type="ECO:0000256" key="3">
    <source>
        <dbReference type="ARBA" id="ARBA00022833"/>
    </source>
</evidence>
<feature type="region of interest" description="Disordered" evidence="4">
    <location>
        <begin position="118"/>
        <end position="187"/>
    </location>
</feature>
<feature type="region of interest" description="Disordered" evidence="4">
    <location>
        <begin position="308"/>
        <end position="343"/>
    </location>
</feature>
<organism evidence="6 7">
    <name type="scientific">Astyanax mexicanus</name>
    <name type="common">Blind cave fish</name>
    <name type="synonym">Astyanax fasciatus mexicanus</name>
    <dbReference type="NCBI Taxonomy" id="7994"/>
    <lineage>
        <taxon>Eukaryota</taxon>
        <taxon>Metazoa</taxon>
        <taxon>Chordata</taxon>
        <taxon>Craniata</taxon>
        <taxon>Vertebrata</taxon>
        <taxon>Euteleostomi</taxon>
        <taxon>Actinopterygii</taxon>
        <taxon>Neopterygii</taxon>
        <taxon>Teleostei</taxon>
        <taxon>Ostariophysi</taxon>
        <taxon>Characiformes</taxon>
        <taxon>Characoidei</taxon>
        <taxon>Acestrorhamphidae</taxon>
        <taxon>Acestrorhamphinae</taxon>
        <taxon>Astyanax</taxon>
    </lineage>
</organism>
<feature type="domain" description="PHD-type" evidence="5">
    <location>
        <begin position="14"/>
        <end position="136"/>
    </location>
</feature>
<dbReference type="Pfam" id="PF13771">
    <property type="entry name" value="zf-HC5HC2H"/>
    <property type="match status" value="2"/>
</dbReference>